<reference evidence="2 3" key="1">
    <citation type="submission" date="2022-04" db="EMBL/GenBank/DDBJ databases">
        <title>Roseobacter sp. WL0113 is a bacterium isolated from neritic sediment.</title>
        <authorList>
            <person name="Wang L."/>
            <person name="He W."/>
            <person name="Zhang D.-F."/>
        </authorList>
    </citation>
    <scope>NUCLEOTIDE SEQUENCE [LARGE SCALE GENOMIC DNA]</scope>
    <source>
        <strain evidence="2 3">WL0113</strain>
    </source>
</reference>
<keyword evidence="1" id="KW-1133">Transmembrane helix</keyword>
<dbReference type="RefSeq" id="WP_263846127.1">
    <property type="nucleotide sequence ID" value="NZ_JALIEB010000022.1"/>
</dbReference>
<name>A0ABT3BKP4_9RHOB</name>
<sequence length="62" mass="6501">MSAPDTNIERQTDRHWPSIIGICFALAVGVAIGLGIAYVTDVDGPQVSEIELQNGTAVMSDG</sequence>
<gene>
    <name evidence="2" type="ORF">MUB52_21020</name>
</gene>
<keyword evidence="3" id="KW-1185">Reference proteome</keyword>
<keyword evidence="1" id="KW-0812">Transmembrane</keyword>
<evidence type="ECO:0000313" key="3">
    <source>
        <dbReference type="Proteomes" id="UP001208690"/>
    </source>
</evidence>
<evidence type="ECO:0000256" key="1">
    <source>
        <dbReference type="SAM" id="Phobius"/>
    </source>
</evidence>
<comment type="caution">
    <text evidence="2">The sequence shown here is derived from an EMBL/GenBank/DDBJ whole genome shotgun (WGS) entry which is preliminary data.</text>
</comment>
<dbReference type="Proteomes" id="UP001208690">
    <property type="component" value="Unassembled WGS sequence"/>
</dbReference>
<keyword evidence="1" id="KW-0472">Membrane</keyword>
<organism evidence="2 3">
    <name type="scientific">Roseobacter sinensis</name>
    <dbReference type="NCBI Taxonomy" id="2931391"/>
    <lineage>
        <taxon>Bacteria</taxon>
        <taxon>Pseudomonadati</taxon>
        <taxon>Pseudomonadota</taxon>
        <taxon>Alphaproteobacteria</taxon>
        <taxon>Rhodobacterales</taxon>
        <taxon>Roseobacteraceae</taxon>
        <taxon>Roseobacter</taxon>
    </lineage>
</organism>
<accession>A0ABT3BKP4</accession>
<proteinExistence type="predicted"/>
<dbReference type="EMBL" id="JALIEB010000022">
    <property type="protein sequence ID" value="MCV3273924.1"/>
    <property type="molecule type" value="Genomic_DNA"/>
</dbReference>
<protein>
    <submittedName>
        <fullName evidence="2">Uncharacterized protein</fullName>
    </submittedName>
</protein>
<evidence type="ECO:0000313" key="2">
    <source>
        <dbReference type="EMBL" id="MCV3273924.1"/>
    </source>
</evidence>
<feature type="transmembrane region" description="Helical" evidence="1">
    <location>
        <begin position="19"/>
        <end position="39"/>
    </location>
</feature>